<reference evidence="3 4" key="1">
    <citation type="submission" date="2018-05" db="EMBL/GenBank/DDBJ databases">
        <title>Genome sequencing and assembly of the regulated plant pathogen Lachnellula willkommii and related sister species for the development of diagnostic species identification markers.</title>
        <authorList>
            <person name="Giroux E."/>
            <person name="Bilodeau G."/>
        </authorList>
    </citation>
    <scope>NUCLEOTIDE SEQUENCE [LARGE SCALE GENOMIC DNA]</scope>
    <source>
        <strain evidence="3 4">CBS 160.35</strain>
    </source>
</reference>
<name>A0A8H8S343_9HELO</name>
<keyword evidence="4" id="KW-1185">Reference proteome</keyword>
<feature type="region of interest" description="Disordered" evidence="1">
    <location>
        <begin position="638"/>
        <end position="711"/>
    </location>
</feature>
<feature type="chain" id="PRO_5034068458" evidence="2">
    <location>
        <begin position="21"/>
        <end position="929"/>
    </location>
</feature>
<dbReference type="Proteomes" id="UP000443090">
    <property type="component" value="Unassembled WGS sequence"/>
</dbReference>
<feature type="compositionally biased region" description="Low complexity" evidence="1">
    <location>
        <begin position="92"/>
        <end position="113"/>
    </location>
</feature>
<dbReference type="OrthoDB" id="3557544at2759"/>
<organism evidence="3 4">
    <name type="scientific">Lachnellula occidentalis</name>
    <dbReference type="NCBI Taxonomy" id="215460"/>
    <lineage>
        <taxon>Eukaryota</taxon>
        <taxon>Fungi</taxon>
        <taxon>Dikarya</taxon>
        <taxon>Ascomycota</taxon>
        <taxon>Pezizomycotina</taxon>
        <taxon>Leotiomycetes</taxon>
        <taxon>Helotiales</taxon>
        <taxon>Lachnaceae</taxon>
        <taxon>Lachnellula</taxon>
    </lineage>
</organism>
<accession>A0A8H8S343</accession>
<dbReference type="AlphaFoldDB" id="A0A8H8S343"/>
<feature type="region of interest" description="Disordered" evidence="1">
    <location>
        <begin position="375"/>
        <end position="411"/>
    </location>
</feature>
<dbReference type="EMBL" id="QGMI01000177">
    <property type="protein sequence ID" value="TVY45813.1"/>
    <property type="molecule type" value="Genomic_DNA"/>
</dbReference>
<feature type="compositionally biased region" description="Low complexity" evidence="1">
    <location>
        <begin position="384"/>
        <end position="411"/>
    </location>
</feature>
<comment type="caution">
    <text evidence="3">The sequence shown here is derived from an EMBL/GenBank/DDBJ whole genome shotgun (WGS) entry which is preliminary data.</text>
</comment>
<keyword evidence="2" id="KW-0732">Signal</keyword>
<dbReference type="Pfam" id="PF18647">
    <property type="entry name" value="Fungal_lectin_2"/>
    <property type="match status" value="1"/>
</dbReference>
<evidence type="ECO:0000313" key="3">
    <source>
        <dbReference type="EMBL" id="TVY45813.1"/>
    </source>
</evidence>
<feature type="region of interest" description="Disordered" evidence="1">
    <location>
        <begin position="79"/>
        <end position="116"/>
    </location>
</feature>
<gene>
    <name evidence="3" type="ORF">LOCC1_G006463</name>
</gene>
<evidence type="ECO:0000256" key="2">
    <source>
        <dbReference type="SAM" id="SignalP"/>
    </source>
</evidence>
<proteinExistence type="predicted"/>
<feature type="signal peptide" evidence="2">
    <location>
        <begin position="1"/>
        <end position="20"/>
    </location>
</feature>
<evidence type="ECO:0000256" key="1">
    <source>
        <dbReference type="SAM" id="MobiDB-lite"/>
    </source>
</evidence>
<sequence>MNKIIVAFGLLALSNAFIAAQSISAPQTKTNLSIVTSTTSSEKVTSAPFGFTNSTSSAFSNSSYLVSSGIQSIMSTSVANNAPTRPRPTIASSRSIATKSGTSSSSQIGSDISNFTNGPGVSSQTTSLSFDVATVANTPNTSHARTISSGGLSSTISGVLKSESTVTRSSAFSTSIFIPGTGILPFPTTTFSSSFSVTSTPAFTFIGSWGDSSSPSPVSFTWFDIPTGTISDAAAQTSEAVLLGGIFFALHANRKWVTDPKLKSQYLDSIKKTQQETIALLDSLPVNPPSVPDCSMTKKKRDALSEVQLRALLHDRSIIPDIGKFIKGAIDDVGKLIGCAGDVVKNLASSGEGSTPDLGEIENLTDTLAEIGKDLEEKKGDDPSSTSGESSSTLQSSSSSPSSSSSSSSSCTGSTAVPICTQTISLSTSFMLGGTSSSVATITQTNCITSTVAGCSGAGTTATVTTASTSSSSLYSIDQELEPYSTDSGAAQTSLASQIMAEHHLGNLGCVGVWDLPTPCDLRGLNSTNPSSAVDIPSPVLSIPVNSSASATRPISIPFQSSVPGTVSTLVSPSSFVGPNSTISGSSTIAISSTLVTSISIAGKNSMRLSSASVTRSNSTSLLVSISNVPSTLVTRTSDMSLPTDIPQTSSANSFTNRRSSASSSLTNSIKSKSTSSETLPRTSITTTARITPSPAAPTPSTTPPNCRGVNNPNWISRYNMAEGIRDFCTYAGAKNQHDPNSGSLGVNYWPKIDDATNFWIDWPSGVSLQQTECVRNMNMIMDGCDGGPANPLNWKHGGTITYGQFTYHIEPIFDRGYRPGHCSTQFKAYKPDSTKSGWVLADLTAKDNAQVPKILPANKFFIDNTGSENLVNFDAQGKPGPNPFYANLSTTVSGSGDKSEVQFSLGAQAWSLENEAFCREHNKIERLV</sequence>
<feature type="compositionally biased region" description="Low complexity" evidence="1">
    <location>
        <begin position="649"/>
        <end position="694"/>
    </location>
</feature>
<protein>
    <submittedName>
        <fullName evidence="3">Uncharacterized protein</fullName>
    </submittedName>
</protein>
<evidence type="ECO:0000313" key="4">
    <source>
        <dbReference type="Proteomes" id="UP000443090"/>
    </source>
</evidence>